<evidence type="ECO:0000313" key="2">
    <source>
        <dbReference type="Proteomes" id="UP001476950"/>
    </source>
</evidence>
<organism evidence="1 2">
    <name type="scientific">Stenomitos frigidus AS-A4</name>
    <dbReference type="NCBI Taxonomy" id="2933935"/>
    <lineage>
        <taxon>Bacteria</taxon>
        <taxon>Bacillati</taxon>
        <taxon>Cyanobacteriota</taxon>
        <taxon>Cyanophyceae</taxon>
        <taxon>Leptolyngbyales</taxon>
        <taxon>Leptolyngbyaceae</taxon>
        <taxon>Stenomitos</taxon>
    </lineage>
</organism>
<proteinExistence type="predicted"/>
<gene>
    <name evidence="1" type="ORF">NDI38_04260</name>
</gene>
<protein>
    <submittedName>
        <fullName evidence="1">Uncharacterized protein</fullName>
    </submittedName>
</protein>
<keyword evidence="2" id="KW-1185">Reference proteome</keyword>
<comment type="caution">
    <text evidence="1">The sequence shown here is derived from an EMBL/GenBank/DDBJ whole genome shotgun (WGS) entry which is preliminary data.</text>
</comment>
<name>A0ABV0KEL4_9CYAN</name>
<accession>A0ABV0KEL4</accession>
<dbReference type="Proteomes" id="UP001476950">
    <property type="component" value="Unassembled WGS sequence"/>
</dbReference>
<sequence length="165" mass="18652">MPFINSLVIPCPVDLVAAYNNPDEECPLFDTVANALILRVQPGDYKPIRQKQIERRDGFTSATLTASTALLGMEVTITDGREEIRYALEELESIAQSVPGTYQLITILDYCRPERQDRLTGFTTRLGYFEEIEGLAGNVRTGLELTSRREGNGVRFTFFEGQRRR</sequence>
<dbReference type="EMBL" id="JAMPLM010000002">
    <property type="protein sequence ID" value="MEP1057640.1"/>
    <property type="molecule type" value="Genomic_DNA"/>
</dbReference>
<dbReference type="RefSeq" id="WP_190450605.1">
    <property type="nucleotide sequence ID" value="NZ_JAMPLM010000002.1"/>
</dbReference>
<evidence type="ECO:0000313" key="1">
    <source>
        <dbReference type="EMBL" id="MEP1057640.1"/>
    </source>
</evidence>
<reference evidence="1 2" key="1">
    <citation type="submission" date="2022-04" db="EMBL/GenBank/DDBJ databases">
        <title>Positive selection, recombination, and allopatry shape intraspecific diversity of widespread and dominant cyanobacteria.</title>
        <authorList>
            <person name="Wei J."/>
            <person name="Shu W."/>
            <person name="Hu C."/>
        </authorList>
    </citation>
    <scope>NUCLEOTIDE SEQUENCE [LARGE SCALE GENOMIC DNA]</scope>
    <source>
        <strain evidence="1 2">AS-A4</strain>
    </source>
</reference>